<dbReference type="Proteomes" id="UP000308836">
    <property type="component" value="Unassembled WGS sequence"/>
</dbReference>
<evidence type="ECO:0000313" key="2">
    <source>
        <dbReference type="Proteomes" id="UP000308836"/>
    </source>
</evidence>
<name>A0AC61RAN0_9FIRM</name>
<sequence length="134" mass="15434">MLKRMIHHGVPALLFFLAIGVIAFGLSMSKSHPPDLIGSFQPSEANSDFLTFEKDTYIFYEYKSLRATEGRYVLVGHTITFKTGPLKNIQATIHKDTITLRYPNDQTQTYQKVSELPIRLQPDDMNPWTWNEEL</sequence>
<proteinExistence type="predicted"/>
<protein>
    <submittedName>
        <fullName evidence="1">Uncharacterized protein</fullName>
    </submittedName>
</protein>
<evidence type="ECO:0000313" key="1">
    <source>
        <dbReference type="EMBL" id="TGY67337.1"/>
    </source>
</evidence>
<reference evidence="1" key="1">
    <citation type="submission" date="2019-04" db="EMBL/GenBank/DDBJ databases">
        <title>Microbes associate with the intestines of laboratory mice.</title>
        <authorList>
            <person name="Navarre W."/>
            <person name="Wong E."/>
            <person name="Huang K."/>
            <person name="Tropini C."/>
            <person name="Ng K."/>
            <person name="Yu B."/>
        </authorList>
    </citation>
    <scope>NUCLEOTIDE SEQUENCE</scope>
    <source>
        <strain evidence="1">NM09_H32</strain>
    </source>
</reference>
<keyword evidence="2" id="KW-1185">Reference proteome</keyword>
<accession>A0AC61RAN0</accession>
<comment type="caution">
    <text evidence="1">The sequence shown here is derived from an EMBL/GenBank/DDBJ whole genome shotgun (WGS) entry which is preliminary data.</text>
</comment>
<dbReference type="EMBL" id="SRYG01000001">
    <property type="protein sequence ID" value="TGY67337.1"/>
    <property type="molecule type" value="Genomic_DNA"/>
</dbReference>
<gene>
    <name evidence="1" type="ORF">E5336_00770</name>
</gene>
<organism evidence="1 2">
    <name type="scientific">Dubosiella muris</name>
    <dbReference type="NCBI Taxonomy" id="3038133"/>
    <lineage>
        <taxon>Bacteria</taxon>
        <taxon>Bacillati</taxon>
        <taxon>Bacillota</taxon>
        <taxon>Erysipelotrichia</taxon>
        <taxon>Erysipelotrichales</taxon>
        <taxon>Erysipelotrichaceae</taxon>
        <taxon>Dubosiella</taxon>
    </lineage>
</organism>